<organism evidence="2 3">
    <name type="scientific">Sporomusa silvacetica DSM 10669</name>
    <dbReference type="NCBI Taxonomy" id="1123289"/>
    <lineage>
        <taxon>Bacteria</taxon>
        <taxon>Bacillati</taxon>
        <taxon>Bacillota</taxon>
        <taxon>Negativicutes</taxon>
        <taxon>Selenomonadales</taxon>
        <taxon>Sporomusaceae</taxon>
        <taxon>Sporomusa</taxon>
    </lineage>
</organism>
<dbReference type="Pfam" id="PF13649">
    <property type="entry name" value="Methyltransf_25"/>
    <property type="match status" value="1"/>
</dbReference>
<evidence type="ECO:0000259" key="1">
    <source>
        <dbReference type="Pfam" id="PF13649"/>
    </source>
</evidence>
<dbReference type="PANTHER" id="PTHR43591">
    <property type="entry name" value="METHYLTRANSFERASE"/>
    <property type="match status" value="1"/>
</dbReference>
<sequence>MQDDGAERLKKFYKWGLPFYKVVNKKMRSDYRKSMPLLLKRIEISNNTTILDVGTGTGGLAGILLEYTAHITGIDFSPEMLNEARISYGSKINFRNLAAHELTQFETASFDLVTTAFCLHDMNDEYRLNVLQQMRRVAREKVIIIDFPQNINPIARFVEFLEGSFYKEYANSFEDQLTSVFPKIDKIAFLKEKVLYICDV</sequence>
<dbReference type="Proteomes" id="UP000216752">
    <property type="component" value="Chromosome"/>
</dbReference>
<proteinExistence type="predicted"/>
<keyword evidence="2" id="KW-0808">Transferase</keyword>
<accession>A0ABZ3IRB1</accession>
<dbReference type="GO" id="GO:0032259">
    <property type="term" value="P:methylation"/>
    <property type="evidence" value="ECO:0007669"/>
    <property type="project" value="UniProtKB-KW"/>
</dbReference>
<dbReference type="EMBL" id="CP155573">
    <property type="protein sequence ID" value="XFO68211.1"/>
    <property type="molecule type" value="Genomic_DNA"/>
</dbReference>
<dbReference type="InterPro" id="IPR041698">
    <property type="entry name" value="Methyltransf_25"/>
</dbReference>
<evidence type="ECO:0000313" key="3">
    <source>
        <dbReference type="Proteomes" id="UP000216752"/>
    </source>
</evidence>
<feature type="domain" description="Methyltransferase" evidence="1">
    <location>
        <begin position="50"/>
        <end position="140"/>
    </location>
</feature>
<dbReference type="Gene3D" id="3.40.50.150">
    <property type="entry name" value="Vaccinia Virus protein VP39"/>
    <property type="match status" value="1"/>
</dbReference>
<gene>
    <name evidence="2" type="primary">coq5_9</name>
    <name evidence="2" type="ORF">SPSIL_044310</name>
</gene>
<protein>
    <submittedName>
        <fullName evidence="2">2-methoxy-6-polyprenyl-1,4-benzoquinol methylase, mitochondrial</fullName>
        <ecNumber evidence="2">2.1.1.163</ecNumber>
    </submittedName>
</protein>
<dbReference type="CDD" id="cd02440">
    <property type="entry name" value="AdoMet_MTases"/>
    <property type="match status" value="1"/>
</dbReference>
<name>A0ABZ3IRB1_9FIRM</name>
<dbReference type="EC" id="2.1.1.163" evidence="2"/>
<evidence type="ECO:0000313" key="2">
    <source>
        <dbReference type="EMBL" id="XFO68211.1"/>
    </source>
</evidence>
<keyword evidence="2" id="KW-0489">Methyltransferase</keyword>
<dbReference type="GO" id="GO:0043770">
    <property type="term" value="F:demethylmenaquinone methyltransferase activity"/>
    <property type="evidence" value="ECO:0007669"/>
    <property type="project" value="UniProtKB-EC"/>
</dbReference>
<keyword evidence="3" id="KW-1185">Reference proteome</keyword>
<dbReference type="InterPro" id="IPR029063">
    <property type="entry name" value="SAM-dependent_MTases_sf"/>
</dbReference>
<reference evidence="2" key="1">
    <citation type="submission" date="2024-05" db="EMBL/GenBank/DDBJ databases">
        <title>Isolation and characterization of Sporomusa carbonis sp. nov., a carboxydotrophic hydrogenogen in the genus of Sporomusa isolated from a charcoal burning pile.</title>
        <authorList>
            <person name="Boeer T."/>
            <person name="Rosenbaum F."/>
            <person name="Eysell L."/>
            <person name="Mueller V."/>
            <person name="Daniel R."/>
            <person name="Poehlein A."/>
        </authorList>
    </citation>
    <scope>NUCLEOTIDE SEQUENCE [LARGE SCALE GENOMIC DNA]</scope>
    <source>
        <strain evidence="2">DSM 10669</strain>
    </source>
</reference>
<dbReference type="RefSeq" id="WP_094604003.1">
    <property type="nucleotide sequence ID" value="NZ_CP155573.1"/>
</dbReference>
<dbReference type="SUPFAM" id="SSF53335">
    <property type="entry name" value="S-adenosyl-L-methionine-dependent methyltransferases"/>
    <property type="match status" value="1"/>
</dbReference>